<dbReference type="PANTHER" id="PTHR30629">
    <property type="entry name" value="PROPHAGE INTEGRASE"/>
    <property type="match status" value="1"/>
</dbReference>
<proteinExistence type="inferred from homology"/>
<protein>
    <recommendedName>
        <fullName evidence="4">Tyr recombinase domain-containing protein</fullName>
    </recommendedName>
</protein>
<evidence type="ECO:0000256" key="1">
    <source>
        <dbReference type="ARBA" id="ARBA00008857"/>
    </source>
</evidence>
<dbReference type="InterPro" id="IPR011010">
    <property type="entry name" value="DNA_brk_join_enz"/>
</dbReference>
<reference evidence="5 6" key="1">
    <citation type="journal article" date="2018" name="Syst. Appl. Microbiol.">
        <title>Agrobacterium rosae sp. nov., isolated from galls on different agricultural crops.</title>
        <authorList>
            <person name="Kuzmanovic N."/>
            <person name="Pulawska J."/>
            <person name="Smalla K."/>
            <person name="Nesme X."/>
        </authorList>
    </citation>
    <scope>NUCLEOTIDE SEQUENCE [LARGE SCALE GENOMIC DNA]</scope>
    <source>
        <strain evidence="5 6">NCPPB 1650</strain>
    </source>
</reference>
<dbReference type="RefSeq" id="WP_103660505.1">
    <property type="nucleotide sequence ID" value="NZ_JAFJZW010000031.1"/>
</dbReference>
<keyword evidence="2" id="KW-0229">DNA integration</keyword>
<comment type="caution">
    <text evidence="5">The sequence shown here is derived from an EMBL/GenBank/DDBJ whole genome shotgun (WGS) entry which is preliminary data.</text>
</comment>
<dbReference type="GO" id="GO:0003677">
    <property type="term" value="F:DNA binding"/>
    <property type="evidence" value="ECO:0007669"/>
    <property type="project" value="InterPro"/>
</dbReference>
<dbReference type="InterPro" id="IPR002104">
    <property type="entry name" value="Integrase_catalytic"/>
</dbReference>
<dbReference type="EMBL" id="NXEJ01000020">
    <property type="protein sequence ID" value="POO48395.1"/>
    <property type="molecule type" value="Genomic_DNA"/>
</dbReference>
<keyword evidence="3" id="KW-0233">DNA recombination</keyword>
<accession>A0AAE5RRT3</accession>
<name>A0AAE5RRT3_9HYPH</name>
<evidence type="ECO:0000313" key="6">
    <source>
        <dbReference type="Proteomes" id="UP000237447"/>
    </source>
</evidence>
<organism evidence="5 6">
    <name type="scientific">Agrobacterium rosae</name>
    <dbReference type="NCBI Taxonomy" id="1972867"/>
    <lineage>
        <taxon>Bacteria</taxon>
        <taxon>Pseudomonadati</taxon>
        <taxon>Pseudomonadota</taxon>
        <taxon>Alphaproteobacteria</taxon>
        <taxon>Hyphomicrobiales</taxon>
        <taxon>Rhizobiaceae</taxon>
        <taxon>Rhizobium/Agrobacterium group</taxon>
        <taxon>Agrobacterium</taxon>
    </lineage>
</organism>
<dbReference type="GeneID" id="86882787"/>
<evidence type="ECO:0000256" key="2">
    <source>
        <dbReference type="ARBA" id="ARBA00022908"/>
    </source>
</evidence>
<dbReference type="Pfam" id="PF00589">
    <property type="entry name" value="Phage_integrase"/>
    <property type="match status" value="1"/>
</dbReference>
<dbReference type="GO" id="GO:0006310">
    <property type="term" value="P:DNA recombination"/>
    <property type="evidence" value="ECO:0007669"/>
    <property type="project" value="UniProtKB-KW"/>
</dbReference>
<dbReference type="InterPro" id="IPR013762">
    <property type="entry name" value="Integrase-like_cat_sf"/>
</dbReference>
<comment type="similarity">
    <text evidence="1">Belongs to the 'phage' integrase family.</text>
</comment>
<dbReference type="Gene3D" id="1.10.443.10">
    <property type="entry name" value="Intergrase catalytic core"/>
    <property type="match status" value="1"/>
</dbReference>
<dbReference type="PANTHER" id="PTHR30629:SF2">
    <property type="entry name" value="PROPHAGE INTEGRASE INTS-RELATED"/>
    <property type="match status" value="1"/>
</dbReference>
<evidence type="ECO:0000313" key="5">
    <source>
        <dbReference type="EMBL" id="POO48395.1"/>
    </source>
</evidence>
<dbReference type="SUPFAM" id="SSF56349">
    <property type="entry name" value="DNA breaking-rejoining enzymes"/>
    <property type="match status" value="1"/>
</dbReference>
<evidence type="ECO:0000259" key="4">
    <source>
        <dbReference type="Pfam" id="PF00589"/>
    </source>
</evidence>
<dbReference type="InterPro" id="IPR050808">
    <property type="entry name" value="Phage_Integrase"/>
</dbReference>
<gene>
    <name evidence="5" type="ORF">CPJ18_26385</name>
</gene>
<dbReference type="GO" id="GO:0015074">
    <property type="term" value="P:DNA integration"/>
    <property type="evidence" value="ECO:0007669"/>
    <property type="project" value="UniProtKB-KW"/>
</dbReference>
<evidence type="ECO:0000256" key="3">
    <source>
        <dbReference type="ARBA" id="ARBA00023172"/>
    </source>
</evidence>
<dbReference type="AlphaFoldDB" id="A0AAE5RRT3"/>
<feature type="domain" description="Tyr recombinase" evidence="4">
    <location>
        <begin position="1"/>
        <end position="68"/>
    </location>
</feature>
<dbReference type="Proteomes" id="UP000237447">
    <property type="component" value="Unassembled WGS sequence"/>
</dbReference>
<sequence length="87" mass="9674">MRWEEVSFENTLWTVPASRMKAKVAHRVPLSPRAIEILELALSLSETGEGLVFPSRKETPISDMTLTKFPILGSLAKMEIQDATSTS</sequence>